<protein>
    <submittedName>
        <fullName evidence="2">Uncharacterized protein</fullName>
    </submittedName>
</protein>
<accession>A0A8R7UTS4</accession>
<organism evidence="2 3">
    <name type="scientific">Triticum urartu</name>
    <name type="common">Red wild einkorn</name>
    <name type="synonym">Crithodium urartu</name>
    <dbReference type="NCBI Taxonomy" id="4572"/>
    <lineage>
        <taxon>Eukaryota</taxon>
        <taxon>Viridiplantae</taxon>
        <taxon>Streptophyta</taxon>
        <taxon>Embryophyta</taxon>
        <taxon>Tracheophyta</taxon>
        <taxon>Spermatophyta</taxon>
        <taxon>Magnoliopsida</taxon>
        <taxon>Liliopsida</taxon>
        <taxon>Poales</taxon>
        <taxon>Poaceae</taxon>
        <taxon>BOP clade</taxon>
        <taxon>Pooideae</taxon>
        <taxon>Triticodae</taxon>
        <taxon>Triticeae</taxon>
        <taxon>Triticinae</taxon>
        <taxon>Triticum</taxon>
    </lineage>
</organism>
<dbReference type="PANTHER" id="PTHR33326">
    <property type="entry name" value="OS05G0543800 PROTEIN"/>
    <property type="match status" value="1"/>
</dbReference>
<reference evidence="2" key="3">
    <citation type="submission" date="2022-06" db="UniProtKB">
        <authorList>
            <consortium name="EnsemblPlants"/>
        </authorList>
    </citation>
    <scope>IDENTIFICATION</scope>
</reference>
<reference evidence="2" key="2">
    <citation type="submission" date="2018-03" db="EMBL/GenBank/DDBJ databases">
        <title>The Triticum urartu genome reveals the dynamic nature of wheat genome evolution.</title>
        <authorList>
            <person name="Ling H."/>
            <person name="Ma B."/>
            <person name="Shi X."/>
            <person name="Liu H."/>
            <person name="Dong L."/>
            <person name="Sun H."/>
            <person name="Cao Y."/>
            <person name="Gao Q."/>
            <person name="Zheng S."/>
            <person name="Li Y."/>
            <person name="Yu Y."/>
            <person name="Du H."/>
            <person name="Qi M."/>
            <person name="Li Y."/>
            <person name="Yu H."/>
            <person name="Cui Y."/>
            <person name="Wang N."/>
            <person name="Chen C."/>
            <person name="Wu H."/>
            <person name="Zhao Y."/>
            <person name="Zhang J."/>
            <person name="Li Y."/>
            <person name="Zhou W."/>
            <person name="Zhang B."/>
            <person name="Hu W."/>
            <person name="Eijk M."/>
            <person name="Tang J."/>
            <person name="Witsenboer H."/>
            <person name="Zhao S."/>
            <person name="Li Z."/>
            <person name="Zhang A."/>
            <person name="Wang D."/>
            <person name="Liang C."/>
        </authorList>
    </citation>
    <scope>NUCLEOTIDE SEQUENCE [LARGE SCALE GENOMIC DNA]</scope>
    <source>
        <strain evidence="2">cv. G1812</strain>
    </source>
</reference>
<keyword evidence="3" id="KW-1185">Reference proteome</keyword>
<evidence type="ECO:0000256" key="1">
    <source>
        <dbReference type="SAM" id="MobiDB-lite"/>
    </source>
</evidence>
<evidence type="ECO:0000313" key="2">
    <source>
        <dbReference type="EnsemblPlants" id="TuG1812G0600001943.01.T01"/>
    </source>
</evidence>
<feature type="region of interest" description="Disordered" evidence="1">
    <location>
        <begin position="1"/>
        <end position="46"/>
    </location>
</feature>
<dbReference type="Gramene" id="TuG1812G0600001943.01.T01">
    <property type="protein sequence ID" value="TuG1812G0600001943.01.T01"/>
    <property type="gene ID" value="TuG1812G0600001943.01"/>
</dbReference>
<dbReference type="Proteomes" id="UP000015106">
    <property type="component" value="Chromosome 6"/>
</dbReference>
<dbReference type="AlphaFoldDB" id="A0A8R7UTS4"/>
<dbReference type="PANTHER" id="PTHR33326:SF27">
    <property type="match status" value="1"/>
</dbReference>
<evidence type="ECO:0000313" key="3">
    <source>
        <dbReference type="Proteomes" id="UP000015106"/>
    </source>
</evidence>
<sequence length="358" mass="39357">MPTMIGTGFSSPTTWTGRHDVSKISSGKSSPTCPAIVHRPTWRSPPDATIGGDPHKPLLILCLLPDDRIIHAYSDMYGFLVTKDMNGLTRPVQDVFREVLYDLWTRPHDSPPPVVDATEEDQTAAEQTATPSPHPSGWQFIDDLLNRASVAQKLKLAQMREDREPTVLASKELLGTTTLEESSITNASSLLQPTLREDKEPNVLASKGLLGTTTLEESITNASSLLQPTLHEDREPNVLASKELLDTTTLESITNASSPLQPTPLQPDMLPSKDASSTWAEEVTHSLTPPILARKPAGWNHQFFIRVDLGGFFHTYPELGGPFRSLEEANKAILCHLEKLRDRKMCTNDGLSSSEIAI</sequence>
<feature type="region of interest" description="Disordered" evidence="1">
    <location>
        <begin position="107"/>
        <end position="135"/>
    </location>
</feature>
<name>A0A8R7UTS4_TRIUA</name>
<feature type="compositionally biased region" description="Polar residues" evidence="1">
    <location>
        <begin position="23"/>
        <end position="32"/>
    </location>
</feature>
<dbReference type="EnsemblPlants" id="TuG1812G0600001943.01.T01">
    <property type="protein sequence ID" value="TuG1812G0600001943.01.T01"/>
    <property type="gene ID" value="TuG1812G0600001943.01"/>
</dbReference>
<reference evidence="3" key="1">
    <citation type="journal article" date="2013" name="Nature">
        <title>Draft genome of the wheat A-genome progenitor Triticum urartu.</title>
        <authorList>
            <person name="Ling H.Q."/>
            <person name="Zhao S."/>
            <person name="Liu D."/>
            <person name="Wang J."/>
            <person name="Sun H."/>
            <person name="Zhang C."/>
            <person name="Fan H."/>
            <person name="Li D."/>
            <person name="Dong L."/>
            <person name="Tao Y."/>
            <person name="Gao C."/>
            <person name="Wu H."/>
            <person name="Li Y."/>
            <person name="Cui Y."/>
            <person name="Guo X."/>
            <person name="Zheng S."/>
            <person name="Wang B."/>
            <person name="Yu K."/>
            <person name="Liang Q."/>
            <person name="Yang W."/>
            <person name="Lou X."/>
            <person name="Chen J."/>
            <person name="Feng M."/>
            <person name="Jian J."/>
            <person name="Zhang X."/>
            <person name="Luo G."/>
            <person name="Jiang Y."/>
            <person name="Liu J."/>
            <person name="Wang Z."/>
            <person name="Sha Y."/>
            <person name="Zhang B."/>
            <person name="Wu H."/>
            <person name="Tang D."/>
            <person name="Shen Q."/>
            <person name="Xue P."/>
            <person name="Zou S."/>
            <person name="Wang X."/>
            <person name="Liu X."/>
            <person name="Wang F."/>
            <person name="Yang Y."/>
            <person name="An X."/>
            <person name="Dong Z."/>
            <person name="Zhang K."/>
            <person name="Zhang X."/>
            <person name="Luo M.C."/>
            <person name="Dvorak J."/>
            <person name="Tong Y."/>
            <person name="Wang J."/>
            <person name="Yang H."/>
            <person name="Li Z."/>
            <person name="Wang D."/>
            <person name="Zhang A."/>
            <person name="Wang J."/>
        </authorList>
    </citation>
    <scope>NUCLEOTIDE SEQUENCE</scope>
    <source>
        <strain evidence="3">cv. G1812</strain>
    </source>
</reference>
<feature type="region of interest" description="Disordered" evidence="1">
    <location>
        <begin position="253"/>
        <end position="273"/>
    </location>
</feature>
<proteinExistence type="predicted"/>